<feature type="binding site" evidence="7">
    <location>
        <position position="18"/>
    </location>
    <ligand>
        <name>Ni(2+)</name>
        <dbReference type="ChEBI" id="CHEBI:49786"/>
    </ligand>
</feature>
<dbReference type="GO" id="GO:0046872">
    <property type="term" value="F:metal ion binding"/>
    <property type="evidence" value="ECO:0007669"/>
    <property type="project" value="UniProtKB-KW"/>
</dbReference>
<feature type="binding site" evidence="7">
    <location>
        <position position="95"/>
    </location>
    <ligand>
        <name>Ni(2+)</name>
        <dbReference type="ChEBI" id="CHEBI:49786"/>
    </ligand>
</feature>
<evidence type="ECO:0000256" key="4">
    <source>
        <dbReference type="ARBA" id="ARBA00022723"/>
    </source>
</evidence>
<comment type="similarity">
    <text evidence="1">Belongs to the peptidase A31 family.</text>
</comment>
<dbReference type="PANTHER" id="PTHR30302:SF1">
    <property type="entry name" value="HYDROGENASE 2 MATURATION PROTEASE"/>
    <property type="match status" value="1"/>
</dbReference>
<dbReference type="FunFam" id="3.40.50.1450:FF:000005">
    <property type="entry name" value="Hydrogenase maturation protease HycI"/>
    <property type="match status" value="1"/>
</dbReference>
<protein>
    <submittedName>
        <fullName evidence="8">Hydrogenase expression/formation protein</fullName>
    </submittedName>
</protein>
<sequence>MNQKILILGIGNILFGDEGIGVHLAHYLKRNFSFSPSIDIVDGGTMAQQLIPLITSYEKVLILDCVSAKDVEVGSVYAFDFNHAPREITWAGSAHEVEMLHTLRLTEFLGDLPKTFIVGLVPFVIGSETTFKLSKEILNALNTVLKAIETQLKTWGVTMQRIDNIALEDIAELSYKGF</sequence>
<name>I0EQP8_HELCM</name>
<evidence type="ECO:0000256" key="5">
    <source>
        <dbReference type="ARBA" id="ARBA00022750"/>
    </source>
</evidence>
<dbReference type="InterPro" id="IPR023430">
    <property type="entry name" value="Pept_HybD-like_dom_sf"/>
</dbReference>
<dbReference type="Gene3D" id="3.40.50.1450">
    <property type="entry name" value="HybD-like"/>
    <property type="match status" value="1"/>
</dbReference>
<dbReference type="GO" id="GO:0008047">
    <property type="term" value="F:enzyme activator activity"/>
    <property type="evidence" value="ECO:0007669"/>
    <property type="project" value="InterPro"/>
</dbReference>
<keyword evidence="4 7" id="KW-0479">Metal-binding</keyword>
<dbReference type="KEGG" id="hcm:HCD_01175"/>
<keyword evidence="6" id="KW-0378">Hydrolase</keyword>
<dbReference type="GO" id="GO:0004190">
    <property type="term" value="F:aspartic-type endopeptidase activity"/>
    <property type="evidence" value="ECO:0007669"/>
    <property type="project" value="UniProtKB-KW"/>
</dbReference>
<keyword evidence="9" id="KW-1185">Reference proteome</keyword>
<keyword evidence="5" id="KW-0064">Aspartyl protease</keyword>
<evidence type="ECO:0000256" key="2">
    <source>
        <dbReference type="ARBA" id="ARBA00022596"/>
    </source>
</evidence>
<dbReference type="AlphaFoldDB" id="I0EQP8"/>
<dbReference type="SUPFAM" id="SSF53163">
    <property type="entry name" value="HybD-like"/>
    <property type="match status" value="1"/>
</dbReference>
<accession>I0EQP8</accession>
<organism evidence="8 9">
    <name type="scientific">Helicobacter cetorum (strain ATCC BAA-540 / CCUG 52418 / MIT 99-5656)</name>
    <dbReference type="NCBI Taxonomy" id="1163745"/>
    <lineage>
        <taxon>Bacteria</taxon>
        <taxon>Pseudomonadati</taxon>
        <taxon>Campylobacterota</taxon>
        <taxon>Epsilonproteobacteria</taxon>
        <taxon>Campylobacterales</taxon>
        <taxon>Helicobacteraceae</taxon>
        <taxon>Helicobacter</taxon>
    </lineage>
</organism>
<dbReference type="HOGENOM" id="CLU_099037_0_1_7"/>
<reference evidence="8 9" key="1">
    <citation type="journal article" date="2013" name="PLoS ONE">
        <title>Sequence Divergence and Conservation in Genomes ofHelicobacter cetorum Strains from a Dolphin and a Whale.</title>
        <authorList>
            <person name="Kersulyte D."/>
            <person name="Rossi M."/>
            <person name="Berg D.E."/>
        </authorList>
    </citation>
    <scope>NUCLEOTIDE SEQUENCE [LARGE SCALE GENOMIC DNA]</scope>
    <source>
        <strain evidence="8 9">MIT 99-5656</strain>
    </source>
</reference>
<evidence type="ECO:0000313" key="9">
    <source>
        <dbReference type="Proteomes" id="UP000005013"/>
    </source>
</evidence>
<dbReference type="STRING" id="1163745.HCD_01175"/>
<dbReference type="NCBIfam" id="TIGR00140">
    <property type="entry name" value="hupD"/>
    <property type="match status" value="1"/>
</dbReference>
<dbReference type="Proteomes" id="UP000005013">
    <property type="component" value="Chromosome"/>
</dbReference>
<dbReference type="Pfam" id="PF01750">
    <property type="entry name" value="HycI"/>
    <property type="match status" value="1"/>
</dbReference>
<dbReference type="PATRIC" id="fig|1163745.3.peg.251"/>
<feature type="binding site" evidence="7">
    <location>
        <position position="64"/>
    </location>
    <ligand>
        <name>Ni(2+)</name>
        <dbReference type="ChEBI" id="CHEBI:49786"/>
    </ligand>
</feature>
<evidence type="ECO:0000256" key="7">
    <source>
        <dbReference type="PIRSR" id="PIRSR604419-1"/>
    </source>
</evidence>
<dbReference type="GO" id="GO:0016485">
    <property type="term" value="P:protein processing"/>
    <property type="evidence" value="ECO:0007669"/>
    <property type="project" value="InterPro"/>
</dbReference>
<dbReference type="InterPro" id="IPR004419">
    <property type="entry name" value="Pept_A31_hyd_express"/>
</dbReference>
<dbReference type="PRINTS" id="PR00446">
    <property type="entry name" value="HYDRGNUPTAKE"/>
</dbReference>
<dbReference type="OrthoDB" id="9792731at2"/>
<dbReference type="EMBL" id="CP003481">
    <property type="protein sequence ID" value="AFI05267.1"/>
    <property type="molecule type" value="Genomic_DNA"/>
</dbReference>
<proteinExistence type="inferred from homology"/>
<dbReference type="PANTHER" id="PTHR30302">
    <property type="entry name" value="HYDROGENASE 1 MATURATION PROTEASE"/>
    <property type="match status" value="1"/>
</dbReference>
<keyword evidence="2 7" id="KW-0533">Nickel</keyword>
<dbReference type="NCBIfam" id="TIGR00072">
    <property type="entry name" value="hydrog_prot"/>
    <property type="match status" value="1"/>
</dbReference>
<dbReference type="RefSeq" id="WP_014658795.1">
    <property type="nucleotide sequence ID" value="NC_017735.1"/>
</dbReference>
<dbReference type="CDD" id="cd06062">
    <property type="entry name" value="H2MP_MemB-H2up"/>
    <property type="match status" value="1"/>
</dbReference>
<evidence type="ECO:0000256" key="6">
    <source>
        <dbReference type="ARBA" id="ARBA00022801"/>
    </source>
</evidence>
<dbReference type="eggNOG" id="COG0680">
    <property type="taxonomic scope" value="Bacteria"/>
</dbReference>
<evidence type="ECO:0000256" key="3">
    <source>
        <dbReference type="ARBA" id="ARBA00022670"/>
    </source>
</evidence>
<evidence type="ECO:0000313" key="8">
    <source>
        <dbReference type="EMBL" id="AFI05267.1"/>
    </source>
</evidence>
<evidence type="ECO:0000256" key="1">
    <source>
        <dbReference type="ARBA" id="ARBA00006814"/>
    </source>
</evidence>
<keyword evidence="3" id="KW-0645">Protease</keyword>
<gene>
    <name evidence="8" type="ordered locus">HCD_01175</name>
</gene>
<dbReference type="InterPro" id="IPR000671">
    <property type="entry name" value="Peptidase_A31"/>
</dbReference>